<feature type="transmembrane region" description="Helical" evidence="2">
    <location>
        <begin position="97"/>
        <end position="122"/>
    </location>
</feature>
<feature type="transmembrane region" description="Helical" evidence="2">
    <location>
        <begin position="18"/>
        <end position="37"/>
    </location>
</feature>
<keyword evidence="2" id="KW-0812">Transmembrane</keyword>
<feature type="compositionally biased region" description="Low complexity" evidence="1">
    <location>
        <begin position="257"/>
        <end position="266"/>
    </location>
</feature>
<keyword evidence="2" id="KW-0472">Membrane</keyword>
<dbReference type="Pfam" id="PF13197">
    <property type="entry name" value="DUF4013"/>
    <property type="match status" value="1"/>
</dbReference>
<feature type="compositionally biased region" description="Basic and acidic residues" evidence="1">
    <location>
        <begin position="267"/>
        <end position="285"/>
    </location>
</feature>
<organism evidence="3 4">
    <name type="scientific">Halorubrum persicum</name>
    <dbReference type="NCBI Taxonomy" id="1383844"/>
    <lineage>
        <taxon>Archaea</taxon>
        <taxon>Methanobacteriati</taxon>
        <taxon>Methanobacteriota</taxon>
        <taxon>Stenosarchaea group</taxon>
        <taxon>Halobacteria</taxon>
        <taxon>Halobacteriales</taxon>
        <taxon>Haloferacaceae</taxon>
        <taxon>Halorubrum</taxon>
    </lineage>
</organism>
<feature type="transmembrane region" description="Helical" evidence="2">
    <location>
        <begin position="222"/>
        <end position="243"/>
    </location>
</feature>
<proteinExistence type="predicted"/>
<feature type="transmembrane region" description="Helical" evidence="2">
    <location>
        <begin position="43"/>
        <end position="64"/>
    </location>
</feature>
<evidence type="ECO:0000256" key="1">
    <source>
        <dbReference type="SAM" id="MobiDB-lite"/>
    </source>
</evidence>
<dbReference type="OrthoDB" id="331635at2157"/>
<dbReference type="EMBL" id="NHOA01000134">
    <property type="protein sequence ID" value="PHQ37957.1"/>
    <property type="molecule type" value="Genomic_DNA"/>
</dbReference>
<gene>
    <name evidence="3" type="ORF">DJ69_14300</name>
</gene>
<dbReference type="RefSeq" id="WP_099256242.1">
    <property type="nucleotide sequence ID" value="NZ_NHOA01000134.1"/>
</dbReference>
<dbReference type="Proteomes" id="UP000222824">
    <property type="component" value="Unassembled WGS sequence"/>
</dbReference>
<keyword evidence="4" id="KW-1185">Reference proteome</keyword>
<evidence type="ECO:0008006" key="5">
    <source>
        <dbReference type="Google" id="ProtNLM"/>
    </source>
</evidence>
<feature type="transmembrane region" description="Helical" evidence="2">
    <location>
        <begin position="190"/>
        <end position="216"/>
    </location>
</feature>
<comment type="caution">
    <text evidence="3">The sequence shown here is derived from an EMBL/GenBank/DDBJ whole genome shotgun (WGS) entry which is preliminary data.</text>
</comment>
<evidence type="ECO:0000256" key="2">
    <source>
        <dbReference type="SAM" id="Phobius"/>
    </source>
</evidence>
<feature type="transmembrane region" description="Helical" evidence="2">
    <location>
        <begin position="142"/>
        <end position="169"/>
    </location>
</feature>
<feature type="compositionally biased region" description="Gly residues" evidence="1">
    <location>
        <begin position="327"/>
        <end position="336"/>
    </location>
</feature>
<evidence type="ECO:0000313" key="4">
    <source>
        <dbReference type="Proteomes" id="UP000222824"/>
    </source>
</evidence>
<feature type="region of interest" description="Disordered" evidence="1">
    <location>
        <begin position="253"/>
        <end position="386"/>
    </location>
</feature>
<reference evidence="3 4" key="1">
    <citation type="journal article" date="2014" name="Front. Microbiol.">
        <title>Population and genomic analysis of the genus Halorubrum.</title>
        <authorList>
            <person name="Fullmer M.S."/>
            <person name="Soucy S.M."/>
            <person name="Swithers K.S."/>
            <person name="Makkay A.M."/>
            <person name="Wheeler R."/>
            <person name="Ventosa A."/>
            <person name="Gogarten J.P."/>
            <person name="Papke R.T."/>
        </authorList>
    </citation>
    <scope>NUCLEOTIDE SEQUENCE [LARGE SCALE GENOMIC DNA]</scope>
    <source>
        <strain evidence="3 4">C49</strain>
    </source>
</reference>
<dbReference type="AlphaFoldDB" id="A0A2G1WG20"/>
<protein>
    <recommendedName>
        <fullName evidence="5">DUF4013 domain-containing protein</fullName>
    </recommendedName>
</protein>
<name>A0A2G1WG20_9EURY</name>
<keyword evidence="2" id="KW-1133">Transmembrane helix</keyword>
<dbReference type="InterPro" id="IPR025098">
    <property type="entry name" value="DUF4013"/>
</dbReference>
<feature type="compositionally biased region" description="Basic and acidic residues" evidence="1">
    <location>
        <begin position="347"/>
        <end position="363"/>
    </location>
</feature>
<accession>A0A2G1WG20</accession>
<feature type="compositionally biased region" description="Low complexity" evidence="1">
    <location>
        <begin position="364"/>
        <end position="375"/>
    </location>
</feature>
<sequence length="402" mass="39578">MLRGTVTALTRSTDTSGVFVVGGVLTLLTWVLTPAWIAGTLFFPPLVLLAPLALAPAFVARGYFVRVLAAAIESGNADGAPPVVAWNVLYRDGIKSALVSAVLLAPLALGLALAALAAGVLGSGAVDPAPAVTAVRGALGEGGVAAVGGVAGGLVGTVAMAYLLAFAYVRPAALAAFAASGRLRDGFRPSRVAGVAGSGSYATAWVVAAATLGAGYALAGPFVPLVVGLGLVFVVRVVAYGLYGRGAGATLSVADPGAEGEASETSESTRTEAADRSLDRGRHSTPEVPPPVQIGRSVSIGERQAGRAGVDGSVPDGAVSGGTVPDGSGGALGADGGFDWYAAGGESNERASDGAADDGDRARGAVAADTPAADEAPGDDNAPATDEAFEWSVEVAEPEDKS</sequence>
<evidence type="ECO:0000313" key="3">
    <source>
        <dbReference type="EMBL" id="PHQ37957.1"/>
    </source>
</evidence>